<dbReference type="PaxDb" id="3827-XP_004512464.1"/>
<gene>
    <name evidence="2" type="primary">LOC101507671</name>
</gene>
<dbReference type="STRING" id="3827.A0A1S2YZQ0"/>
<reference evidence="1" key="1">
    <citation type="journal article" date="2013" name="Nat. Biotechnol.">
        <title>Draft genome sequence of chickpea (Cicer arietinum) provides a resource for trait improvement.</title>
        <authorList>
            <person name="Varshney R.K."/>
            <person name="Song C."/>
            <person name="Saxena R.K."/>
            <person name="Azam S."/>
            <person name="Yu S."/>
            <person name="Sharpe A.G."/>
            <person name="Cannon S."/>
            <person name="Baek J."/>
            <person name="Rosen B.D."/>
            <person name="Tar'an B."/>
            <person name="Millan T."/>
            <person name="Zhang X."/>
            <person name="Ramsay L.D."/>
            <person name="Iwata A."/>
            <person name="Wang Y."/>
            <person name="Nelson W."/>
            <person name="Farmer A.D."/>
            <person name="Gaur P.M."/>
            <person name="Soderlund C."/>
            <person name="Penmetsa R.V."/>
            <person name="Xu C."/>
            <person name="Bharti A.K."/>
            <person name="He W."/>
            <person name="Winter P."/>
            <person name="Zhao S."/>
            <person name="Hane J.K."/>
            <person name="Carrasquilla-Garcia N."/>
            <person name="Condie J.A."/>
            <person name="Upadhyaya H.D."/>
            <person name="Luo M.C."/>
            <person name="Thudi M."/>
            <person name="Gowda C.L."/>
            <person name="Singh N.P."/>
            <person name="Lichtenzveig J."/>
            <person name="Gali K.K."/>
            <person name="Rubio J."/>
            <person name="Nadarajan N."/>
            <person name="Dolezel J."/>
            <person name="Bansal K.C."/>
            <person name="Xu X."/>
            <person name="Edwards D."/>
            <person name="Zhang G."/>
            <person name="Kahl G."/>
            <person name="Gil J."/>
            <person name="Singh K.B."/>
            <person name="Datta S.K."/>
            <person name="Jackson S.A."/>
            <person name="Wang J."/>
            <person name="Cook D.R."/>
        </authorList>
    </citation>
    <scope>NUCLEOTIDE SEQUENCE [LARGE SCALE GENOMIC DNA]</scope>
    <source>
        <strain evidence="1">cv. CDC Frontier</strain>
    </source>
</reference>
<dbReference type="Pfam" id="PF05542">
    <property type="entry name" value="DUF760"/>
    <property type="match status" value="1"/>
</dbReference>
<dbReference type="InterPro" id="IPR038925">
    <property type="entry name" value="At3g17800-like"/>
</dbReference>
<dbReference type="eggNOG" id="ENOG502QT0G">
    <property type="taxonomic scope" value="Eukaryota"/>
</dbReference>
<dbReference type="PANTHER" id="PTHR31808:SF2">
    <property type="entry name" value="OS04G0596300 PROTEIN"/>
    <property type="match status" value="1"/>
</dbReference>
<name>A0A1S2YZQ0_CICAR</name>
<dbReference type="KEGG" id="cam:101507671"/>
<sequence length="410" mass="46537">MQVSGSISDVLVVLPSSASFRQPDFRHLHAFSVSDAKNFLSAGFLKSCPPSYNAKHYNEPYNFRARGLVVRASTDSSDNSVPSPPLQFETPVGQLLEQILQTHPHLVSATIDQQLEKLLTERDAHKEESSASYENSLYKRIAEIKEKEKRTTLEEIMYCSIVNKFKENKISMIPKIAATSDPNDRVDLWPNQELKLEAVHSSEAFEMIQSHLSLVLGERVVGPLQTIVQISKIKLGKLYAASIMYGYFLKRVDDRFQLERRTGILPQDFGKENISFDEPSPPNKLWDSDSLIRIYPDEEGYYEMDNMATGEGRSFRLRTYVMQLDAETLQRLATVRSKEAISLIEKQTQALFGRPDIRVSKDGSIETSNDEVLSLTFSGLTMLVLEAVAFGSFLWVQENYVDIKYPFLVK</sequence>
<reference evidence="2" key="2">
    <citation type="submission" date="2025-08" db="UniProtKB">
        <authorList>
            <consortium name="RefSeq"/>
        </authorList>
    </citation>
    <scope>IDENTIFICATION</scope>
    <source>
        <tissue evidence="2">Etiolated seedlings</tissue>
    </source>
</reference>
<dbReference type="RefSeq" id="XP_004512464.1">
    <property type="nucleotide sequence ID" value="XM_004512407.3"/>
</dbReference>
<protein>
    <submittedName>
        <fullName evidence="2">UV-B-induced protein At3g17800, chloroplastic</fullName>
    </submittedName>
</protein>
<accession>A0A1S2YZQ0</accession>
<dbReference type="Proteomes" id="UP000087171">
    <property type="component" value="Chromosome Ca8"/>
</dbReference>
<keyword evidence="1" id="KW-1185">Reference proteome</keyword>
<evidence type="ECO:0000313" key="1">
    <source>
        <dbReference type="Proteomes" id="UP000087171"/>
    </source>
</evidence>
<dbReference type="PANTHER" id="PTHR31808">
    <property type="entry name" value="EXPRESSED PROTEIN"/>
    <property type="match status" value="1"/>
</dbReference>
<dbReference type="AlphaFoldDB" id="A0A1S2YZQ0"/>
<proteinExistence type="predicted"/>
<dbReference type="InterPro" id="IPR008479">
    <property type="entry name" value="DUF760"/>
</dbReference>
<evidence type="ECO:0000313" key="2">
    <source>
        <dbReference type="RefSeq" id="XP_004512464.1"/>
    </source>
</evidence>
<organism evidence="1 2">
    <name type="scientific">Cicer arietinum</name>
    <name type="common">Chickpea</name>
    <name type="synonym">Garbanzo</name>
    <dbReference type="NCBI Taxonomy" id="3827"/>
    <lineage>
        <taxon>Eukaryota</taxon>
        <taxon>Viridiplantae</taxon>
        <taxon>Streptophyta</taxon>
        <taxon>Embryophyta</taxon>
        <taxon>Tracheophyta</taxon>
        <taxon>Spermatophyta</taxon>
        <taxon>Magnoliopsida</taxon>
        <taxon>eudicotyledons</taxon>
        <taxon>Gunneridae</taxon>
        <taxon>Pentapetalae</taxon>
        <taxon>rosids</taxon>
        <taxon>fabids</taxon>
        <taxon>Fabales</taxon>
        <taxon>Fabaceae</taxon>
        <taxon>Papilionoideae</taxon>
        <taxon>50 kb inversion clade</taxon>
        <taxon>NPAAA clade</taxon>
        <taxon>Hologalegina</taxon>
        <taxon>IRL clade</taxon>
        <taxon>Cicereae</taxon>
        <taxon>Cicer</taxon>
    </lineage>
</organism>
<dbReference type="GeneID" id="101507671"/>
<dbReference type="OrthoDB" id="25131at2759"/>